<organism evidence="7 8">
    <name type="scientific">Apiospora kogelbergensis</name>
    <dbReference type="NCBI Taxonomy" id="1337665"/>
    <lineage>
        <taxon>Eukaryota</taxon>
        <taxon>Fungi</taxon>
        <taxon>Dikarya</taxon>
        <taxon>Ascomycota</taxon>
        <taxon>Pezizomycotina</taxon>
        <taxon>Sordariomycetes</taxon>
        <taxon>Xylariomycetidae</taxon>
        <taxon>Amphisphaeriales</taxon>
        <taxon>Apiosporaceae</taxon>
        <taxon>Apiospora</taxon>
    </lineage>
</organism>
<dbReference type="Pfam" id="PF04082">
    <property type="entry name" value="Fungal_trans"/>
    <property type="match status" value="1"/>
</dbReference>
<dbReference type="EMBL" id="JAQQWP010000008">
    <property type="protein sequence ID" value="KAK8106306.1"/>
    <property type="molecule type" value="Genomic_DNA"/>
</dbReference>
<proteinExistence type="predicted"/>
<dbReference type="Proteomes" id="UP001392437">
    <property type="component" value="Unassembled WGS sequence"/>
</dbReference>
<dbReference type="CDD" id="cd12148">
    <property type="entry name" value="fungal_TF_MHR"/>
    <property type="match status" value="1"/>
</dbReference>
<evidence type="ECO:0000256" key="4">
    <source>
        <dbReference type="ARBA" id="ARBA00023163"/>
    </source>
</evidence>
<keyword evidence="2" id="KW-0805">Transcription regulation</keyword>
<dbReference type="InterPro" id="IPR007219">
    <property type="entry name" value="XnlR_reg_dom"/>
</dbReference>
<dbReference type="InterPro" id="IPR051089">
    <property type="entry name" value="prtT"/>
</dbReference>
<keyword evidence="7" id="KW-0378">Hydrolase</keyword>
<evidence type="ECO:0000259" key="6">
    <source>
        <dbReference type="SMART" id="SM00906"/>
    </source>
</evidence>
<name>A0AAW0QTE3_9PEZI</name>
<protein>
    <submittedName>
        <fullName evidence="7">Transcriptional activator of proteases prtT</fullName>
    </submittedName>
</protein>
<accession>A0AAW0QTE3</accession>
<evidence type="ECO:0000256" key="5">
    <source>
        <dbReference type="ARBA" id="ARBA00023242"/>
    </source>
</evidence>
<comment type="subcellular location">
    <subcellularLocation>
        <location evidence="1">Nucleus</location>
    </subcellularLocation>
</comment>
<dbReference type="GO" id="GO:0008270">
    <property type="term" value="F:zinc ion binding"/>
    <property type="evidence" value="ECO:0007669"/>
    <property type="project" value="InterPro"/>
</dbReference>
<keyword evidence="8" id="KW-1185">Reference proteome</keyword>
<dbReference type="GO" id="GO:0008233">
    <property type="term" value="F:peptidase activity"/>
    <property type="evidence" value="ECO:0007669"/>
    <property type="project" value="UniProtKB-KW"/>
</dbReference>
<keyword evidence="7" id="KW-0645">Protease</keyword>
<evidence type="ECO:0000256" key="1">
    <source>
        <dbReference type="ARBA" id="ARBA00004123"/>
    </source>
</evidence>
<comment type="caution">
    <text evidence="7">The sequence shown here is derived from an EMBL/GenBank/DDBJ whole genome shotgun (WGS) entry which is preliminary data.</text>
</comment>
<reference evidence="7 8" key="1">
    <citation type="submission" date="2023-01" db="EMBL/GenBank/DDBJ databases">
        <title>Analysis of 21 Apiospora genomes using comparative genomics revels a genus with tremendous synthesis potential of carbohydrate active enzymes and secondary metabolites.</title>
        <authorList>
            <person name="Sorensen T."/>
        </authorList>
    </citation>
    <scope>NUCLEOTIDE SEQUENCE [LARGE SCALE GENOMIC DNA]</scope>
    <source>
        <strain evidence="7 8">CBS 117206</strain>
    </source>
</reference>
<feature type="domain" description="Xylanolytic transcriptional activator regulatory" evidence="6">
    <location>
        <begin position="186"/>
        <end position="255"/>
    </location>
</feature>
<evidence type="ECO:0000313" key="7">
    <source>
        <dbReference type="EMBL" id="KAK8106306.1"/>
    </source>
</evidence>
<gene>
    <name evidence="7" type="ORF">PG999_009665</name>
</gene>
<dbReference type="GO" id="GO:0000976">
    <property type="term" value="F:transcription cis-regulatory region binding"/>
    <property type="evidence" value="ECO:0007669"/>
    <property type="project" value="TreeGrafter"/>
</dbReference>
<dbReference type="GO" id="GO:0006351">
    <property type="term" value="P:DNA-templated transcription"/>
    <property type="evidence" value="ECO:0007669"/>
    <property type="project" value="InterPro"/>
</dbReference>
<dbReference type="GO" id="GO:0000981">
    <property type="term" value="F:DNA-binding transcription factor activity, RNA polymerase II-specific"/>
    <property type="evidence" value="ECO:0007669"/>
    <property type="project" value="TreeGrafter"/>
</dbReference>
<evidence type="ECO:0000256" key="3">
    <source>
        <dbReference type="ARBA" id="ARBA00023125"/>
    </source>
</evidence>
<dbReference type="PANTHER" id="PTHR31845">
    <property type="entry name" value="FINGER DOMAIN PROTEIN, PUTATIVE-RELATED"/>
    <property type="match status" value="1"/>
</dbReference>
<dbReference type="GO" id="GO:0005634">
    <property type="term" value="C:nucleus"/>
    <property type="evidence" value="ECO:0007669"/>
    <property type="project" value="UniProtKB-SubCell"/>
</dbReference>
<evidence type="ECO:0000313" key="8">
    <source>
        <dbReference type="Proteomes" id="UP001392437"/>
    </source>
</evidence>
<keyword evidence="4" id="KW-0804">Transcription</keyword>
<keyword evidence="5" id="KW-0539">Nucleus</keyword>
<dbReference type="AlphaFoldDB" id="A0AAW0QTE3"/>
<dbReference type="PANTHER" id="PTHR31845:SF17">
    <property type="entry name" value="ZN(II)2CYS6 TRANSCRIPTION FACTOR (EUROFUNG)"/>
    <property type="match status" value="1"/>
</dbReference>
<dbReference type="SMART" id="SM00906">
    <property type="entry name" value="Fungal_trans"/>
    <property type="match status" value="1"/>
</dbReference>
<evidence type="ECO:0000256" key="2">
    <source>
        <dbReference type="ARBA" id="ARBA00023015"/>
    </source>
</evidence>
<keyword evidence="3" id="KW-0238">DNA-binding</keyword>
<dbReference type="GO" id="GO:0006508">
    <property type="term" value="P:proteolysis"/>
    <property type="evidence" value="ECO:0007669"/>
    <property type="project" value="UniProtKB-KW"/>
</dbReference>
<sequence length="531" mass="59537">MVEKLANNDTSSEVAQQMVADESDDPLVDEDITAILPAKSAHPDSSGHWGVVMDLDSGPGVIPGFHLTKKQLPEQSSLHEDFIARNVVTLDSATCCFEVYRDRLDHFPYRILNDQTTVTLESVRRTSTLLTASVCSVGALHSNSADFEIYYREFLQSSAQQSLSKHNTTDDVRALCIGAFWLSDLSWSLVGAAVRIATELQLHRSFHRALKGNRQHYLRARLYYLVYACDHHFSVAYGRPPMTRECEAVRNAREFLKCEFATEDDARLVSQVLRWSICSNIFDTFGVDIDRPISESDIPHLRRFGIALDSIRAEWVDRFSPNAHVGNYPRKGVGLQYNFAKLYLCSHAFRGVNTDEFTNRPPEVAPDLEEMTNSAVLAASAIVRAVVSDPEIQGFLDGLPIYFDTMIAFAAVFLLKVSTKYGSMVQINLQGIRHLLRRLLTTLKKVTSSMHSRHLLVGITAGIESLLHRCGIVHNNYTIQEQDTGDVTATHDSVSAGQDPDPTTFSMEEYDFLFNPDMDFSLEFLNQDGLV</sequence>